<dbReference type="AlphaFoldDB" id="A0AAQ3EQT9"/>
<dbReference type="SUPFAM" id="SSF47413">
    <property type="entry name" value="lambda repressor-like DNA-binding domains"/>
    <property type="match status" value="1"/>
</dbReference>
<protein>
    <submittedName>
        <fullName evidence="1">Helix-turn-helix domain-containing protein</fullName>
    </submittedName>
</protein>
<gene>
    <name evidence="1" type="ORF">QL281_22540</name>
</gene>
<evidence type="ECO:0000313" key="1">
    <source>
        <dbReference type="EMBL" id="WHM21502.1"/>
    </source>
</evidence>
<name>A0AAQ3EQT9_BACIU</name>
<dbReference type="InterPro" id="IPR001387">
    <property type="entry name" value="Cro/C1-type_HTH"/>
</dbReference>
<dbReference type="CDD" id="cd00093">
    <property type="entry name" value="HTH_XRE"/>
    <property type="match status" value="1"/>
</dbReference>
<dbReference type="Proteomes" id="UP001229422">
    <property type="component" value="Chromosome"/>
</dbReference>
<dbReference type="InterPro" id="IPR010982">
    <property type="entry name" value="Lambda_DNA-bd_dom_sf"/>
</dbReference>
<dbReference type="EMBL" id="CP125292">
    <property type="protein sequence ID" value="WHM21502.1"/>
    <property type="molecule type" value="Genomic_DNA"/>
</dbReference>
<accession>A0AAQ3EQT9</accession>
<evidence type="ECO:0000313" key="2">
    <source>
        <dbReference type="Proteomes" id="UP001229422"/>
    </source>
</evidence>
<dbReference type="RefSeq" id="WP_088325932.1">
    <property type="nucleotide sequence ID" value="NZ_CAJNQH010000001.1"/>
</dbReference>
<sequence length="81" mass="9325">METRNRQPYNKIKAYFVENEIKHKDVAALLKVKPNTISKKLNGFGGDFSLADAKKMHFHFGVPIAYFFEPVVPKKERSLIS</sequence>
<dbReference type="GO" id="GO:0003677">
    <property type="term" value="F:DNA binding"/>
    <property type="evidence" value="ECO:0007669"/>
    <property type="project" value="InterPro"/>
</dbReference>
<organism evidence="1 2">
    <name type="scientific">Bacillus subtilis</name>
    <dbReference type="NCBI Taxonomy" id="1423"/>
    <lineage>
        <taxon>Bacteria</taxon>
        <taxon>Bacillati</taxon>
        <taxon>Bacillota</taxon>
        <taxon>Bacilli</taxon>
        <taxon>Bacillales</taxon>
        <taxon>Bacillaceae</taxon>
        <taxon>Bacillus</taxon>
    </lineage>
</organism>
<reference evidence="1" key="1">
    <citation type="submission" date="2023-05" db="EMBL/GenBank/DDBJ databases">
        <title>Complete genome sequence of Bacillus subtilis SRCM117797 isolated from Soybean paste.</title>
        <authorList>
            <person name="Abraha H.B."/>
            <person name="Kim K.-P."/>
            <person name="Ryu M.-S."/>
            <person name="Jeong D.-Y."/>
        </authorList>
    </citation>
    <scope>NUCLEOTIDE SEQUENCE</scope>
    <source>
        <strain evidence="1">SRCM117797</strain>
    </source>
</reference>
<proteinExistence type="predicted"/>